<evidence type="ECO:0000256" key="2">
    <source>
        <dbReference type="ARBA" id="ARBA00022448"/>
    </source>
</evidence>
<evidence type="ECO:0000256" key="7">
    <source>
        <dbReference type="ARBA" id="ARBA00023136"/>
    </source>
</evidence>
<comment type="similarity">
    <text evidence="8">Belongs to the binding-protein-dependent transport system permease family. LivHM subfamily.</text>
</comment>
<keyword evidence="11" id="KW-1185">Reference proteome</keyword>
<feature type="transmembrane region" description="Helical" evidence="9">
    <location>
        <begin position="188"/>
        <end position="209"/>
    </location>
</feature>
<dbReference type="Proteomes" id="UP000076959">
    <property type="component" value="Unassembled WGS sequence"/>
</dbReference>
<evidence type="ECO:0000256" key="3">
    <source>
        <dbReference type="ARBA" id="ARBA00022475"/>
    </source>
</evidence>
<gene>
    <name evidence="10" type="ORF">AYJ54_28675</name>
</gene>
<dbReference type="GO" id="GO:0005886">
    <property type="term" value="C:plasma membrane"/>
    <property type="evidence" value="ECO:0007669"/>
    <property type="project" value="UniProtKB-SubCell"/>
</dbReference>
<organism evidence="10 11">
    <name type="scientific">Bradyrhizobium centrolobii</name>
    <dbReference type="NCBI Taxonomy" id="1505087"/>
    <lineage>
        <taxon>Bacteria</taxon>
        <taxon>Pseudomonadati</taxon>
        <taxon>Pseudomonadota</taxon>
        <taxon>Alphaproteobacteria</taxon>
        <taxon>Hyphomicrobiales</taxon>
        <taxon>Nitrobacteraceae</taxon>
        <taxon>Bradyrhizobium</taxon>
    </lineage>
</organism>
<keyword evidence="7 9" id="KW-0472">Membrane</keyword>
<keyword evidence="6 9" id="KW-1133">Transmembrane helix</keyword>
<comment type="subcellular location">
    <subcellularLocation>
        <location evidence="1">Cell membrane</location>
        <topology evidence="1">Multi-pass membrane protein</topology>
    </subcellularLocation>
</comment>
<dbReference type="GO" id="GO:0022857">
    <property type="term" value="F:transmembrane transporter activity"/>
    <property type="evidence" value="ECO:0007669"/>
    <property type="project" value="InterPro"/>
</dbReference>
<dbReference type="InterPro" id="IPR052157">
    <property type="entry name" value="BCAA_transport_permease"/>
</dbReference>
<reference evidence="10 11" key="1">
    <citation type="submission" date="2016-03" db="EMBL/GenBank/DDBJ databases">
        <title>Draft Genome Sequence of the Strain BR 10245 (Bradyrhizobium sp.) isolated from nodules of Centrolobium paraense.</title>
        <authorList>
            <person name="Simoes-Araujo J.L.Sr."/>
            <person name="Barauna A.C."/>
            <person name="Silva K."/>
            <person name="Zilli J.E."/>
        </authorList>
    </citation>
    <scope>NUCLEOTIDE SEQUENCE [LARGE SCALE GENOMIC DNA]</scope>
    <source>
        <strain evidence="10 11">BR 10245</strain>
    </source>
</reference>
<keyword evidence="2" id="KW-0813">Transport</keyword>
<evidence type="ECO:0000313" key="10">
    <source>
        <dbReference type="EMBL" id="OAF01484.1"/>
    </source>
</evidence>
<feature type="transmembrane region" description="Helical" evidence="9">
    <location>
        <begin position="95"/>
        <end position="122"/>
    </location>
</feature>
<dbReference type="Pfam" id="PF02653">
    <property type="entry name" value="BPD_transp_2"/>
    <property type="match status" value="1"/>
</dbReference>
<dbReference type="PANTHER" id="PTHR11795">
    <property type="entry name" value="BRANCHED-CHAIN AMINO ACID TRANSPORT SYSTEM PERMEASE PROTEIN LIVH"/>
    <property type="match status" value="1"/>
</dbReference>
<keyword evidence="5" id="KW-0029">Amino-acid transport</keyword>
<evidence type="ECO:0000313" key="11">
    <source>
        <dbReference type="Proteomes" id="UP000076959"/>
    </source>
</evidence>
<dbReference type="RefSeq" id="WP_063707321.1">
    <property type="nucleotide sequence ID" value="NZ_LUUB01000104.1"/>
</dbReference>
<dbReference type="OrthoDB" id="7264436at2"/>
<evidence type="ECO:0000256" key="4">
    <source>
        <dbReference type="ARBA" id="ARBA00022692"/>
    </source>
</evidence>
<accession>A0A176YCR8</accession>
<keyword evidence="3" id="KW-1003">Cell membrane</keyword>
<dbReference type="AlphaFoldDB" id="A0A176YCR8"/>
<dbReference type="PANTHER" id="PTHR11795:SF442">
    <property type="entry name" value="ABC TRANSPORTER ATP-BINDING PROTEIN"/>
    <property type="match status" value="1"/>
</dbReference>
<evidence type="ECO:0000256" key="5">
    <source>
        <dbReference type="ARBA" id="ARBA00022970"/>
    </source>
</evidence>
<protein>
    <submittedName>
        <fullName evidence="10">ABC transporter permease</fullName>
    </submittedName>
</protein>
<evidence type="ECO:0000256" key="1">
    <source>
        <dbReference type="ARBA" id="ARBA00004651"/>
    </source>
</evidence>
<dbReference type="CDD" id="cd06582">
    <property type="entry name" value="TM_PBP1_LivH_like"/>
    <property type="match status" value="1"/>
</dbReference>
<feature type="transmembrane region" description="Helical" evidence="9">
    <location>
        <begin position="255"/>
        <end position="276"/>
    </location>
</feature>
<feature type="transmembrane region" description="Helical" evidence="9">
    <location>
        <begin position="12"/>
        <end position="39"/>
    </location>
</feature>
<dbReference type="InterPro" id="IPR001851">
    <property type="entry name" value="ABC_transp_permease"/>
</dbReference>
<feature type="transmembrane region" description="Helical" evidence="9">
    <location>
        <begin position="59"/>
        <end position="83"/>
    </location>
</feature>
<keyword evidence="4 9" id="KW-0812">Transmembrane</keyword>
<evidence type="ECO:0000256" key="9">
    <source>
        <dbReference type="SAM" id="Phobius"/>
    </source>
</evidence>
<evidence type="ECO:0000256" key="6">
    <source>
        <dbReference type="ARBA" id="ARBA00022989"/>
    </source>
</evidence>
<name>A0A176YCR8_9BRAD</name>
<feature type="transmembrane region" description="Helical" evidence="9">
    <location>
        <begin position="142"/>
        <end position="160"/>
    </location>
</feature>
<dbReference type="GO" id="GO:0006865">
    <property type="term" value="P:amino acid transport"/>
    <property type="evidence" value="ECO:0007669"/>
    <property type="project" value="UniProtKB-KW"/>
</dbReference>
<dbReference type="EMBL" id="LUUB01000104">
    <property type="protein sequence ID" value="OAF01484.1"/>
    <property type="molecule type" value="Genomic_DNA"/>
</dbReference>
<dbReference type="STRING" id="1505087.AYJ54_28675"/>
<evidence type="ECO:0000256" key="8">
    <source>
        <dbReference type="ARBA" id="ARBA00037998"/>
    </source>
</evidence>
<sequence>MLFIVIEQILNGLVVGAYYILLALGLSLVFSLGGVVNLAHGAFYALGAYLAVTLANAAGFYGALVAAPVAVAAVGMAIEVLFLRWLYQEDAILGLLFTFGLALTAEQVIRLIWGATGLPFWIPPSLGGVLKVGGFLFSNYRLAVLGVAMAAIACTWLLLYKTSFGMVVRAGTSDPEMVRALGIRLRPVLTIIFGLGVGIAGLAGVMSAPLAGVQPAMGTEILTATFVIVVIGGLGSFWGVVLAGILTGIVKGLTVLVYPPAAEAAMYALMVLVLLVRPRGLFGERMDRLEA</sequence>
<comment type="caution">
    <text evidence="10">The sequence shown here is derived from an EMBL/GenBank/DDBJ whole genome shotgun (WGS) entry which is preliminary data.</text>
</comment>
<proteinExistence type="inferred from homology"/>
<feature type="transmembrane region" description="Helical" evidence="9">
    <location>
        <begin position="221"/>
        <end position="243"/>
    </location>
</feature>